<evidence type="ECO:0000313" key="2">
    <source>
        <dbReference type="Proteomes" id="UP001153331"/>
    </source>
</evidence>
<organism evidence="1 2">
    <name type="scientific">Boeremia exigua</name>
    <dbReference type="NCBI Taxonomy" id="749465"/>
    <lineage>
        <taxon>Eukaryota</taxon>
        <taxon>Fungi</taxon>
        <taxon>Dikarya</taxon>
        <taxon>Ascomycota</taxon>
        <taxon>Pezizomycotina</taxon>
        <taxon>Dothideomycetes</taxon>
        <taxon>Pleosporomycetidae</taxon>
        <taxon>Pleosporales</taxon>
        <taxon>Pleosporineae</taxon>
        <taxon>Didymellaceae</taxon>
        <taxon>Boeremia</taxon>
    </lineage>
</organism>
<dbReference type="EMBL" id="JAPHNI010000558">
    <property type="protein sequence ID" value="KAJ8109888.1"/>
    <property type="molecule type" value="Genomic_DNA"/>
</dbReference>
<dbReference type="Proteomes" id="UP001153331">
    <property type="component" value="Unassembled WGS sequence"/>
</dbReference>
<name>A0ACC2I4J5_9PLEO</name>
<protein>
    <submittedName>
        <fullName evidence="1">Uncharacterized protein</fullName>
    </submittedName>
</protein>
<keyword evidence="2" id="KW-1185">Reference proteome</keyword>
<accession>A0ACC2I4J5</accession>
<evidence type="ECO:0000313" key="1">
    <source>
        <dbReference type="EMBL" id="KAJ8109888.1"/>
    </source>
</evidence>
<reference evidence="1" key="1">
    <citation type="submission" date="2022-11" db="EMBL/GenBank/DDBJ databases">
        <title>Genome Sequence of Boeremia exigua.</title>
        <authorList>
            <person name="Buettner E."/>
        </authorList>
    </citation>
    <scope>NUCLEOTIDE SEQUENCE</scope>
    <source>
        <strain evidence="1">CU02</strain>
    </source>
</reference>
<comment type="caution">
    <text evidence="1">The sequence shown here is derived from an EMBL/GenBank/DDBJ whole genome shotgun (WGS) entry which is preliminary data.</text>
</comment>
<proteinExistence type="predicted"/>
<sequence>MLLVKTVAIAAGLVPLAGAHGSTRLPKIMGVDLLERRAANLIASLRTGAFVSADLHDVSALQTRKDDRECGEGIGSCPQDKCCSVSGYCGTTDDHCRSPNCQWQYGPACPENQTPEGKNTSSIPRPKLGTIPYGGVVVSKCTVPGTVALTFDDGPYKHYTDRILDLMKSYDAKATFFVTGNNNNKGQIDKTEEHINAIKRIDAEGHQIASHTWTHQNLTKISSEDRKNQMWRLEMALNNIVGKIPTYMRPPYLSCKANCPQDMSELGYHIIEWDVDTDDYNQNDPSLIQNSKDWFKGNITKSGATPQNSSSLAISHDILDQTANNLTENMLSTLTQLGYKAVTVGECLGDGKENWYRQFDNSSSNGTATSNSPEASRTPGSSTPEQSTSSALLTFHMLSSSSYFTITLFISTFINLI</sequence>
<gene>
    <name evidence="1" type="ORF">OPT61_g7122</name>
</gene>